<dbReference type="PANTHER" id="PTHR39441:SF1">
    <property type="entry name" value="DUF2252 DOMAIN-CONTAINING PROTEIN"/>
    <property type="match status" value="1"/>
</dbReference>
<protein>
    <submittedName>
        <fullName evidence="1">DUF2252 domain-containing protein</fullName>
    </submittedName>
</protein>
<organism evidence="1 2">
    <name type="scientific">Candidatus Dechloromonas phosphorivorans</name>
    <dbReference type="NCBI Taxonomy" id="2899244"/>
    <lineage>
        <taxon>Bacteria</taxon>
        <taxon>Pseudomonadati</taxon>
        <taxon>Pseudomonadota</taxon>
        <taxon>Betaproteobacteria</taxon>
        <taxon>Rhodocyclales</taxon>
        <taxon>Azonexaceae</taxon>
        <taxon>Dechloromonas</taxon>
    </lineage>
</organism>
<evidence type="ECO:0000313" key="2">
    <source>
        <dbReference type="Proteomes" id="UP000808146"/>
    </source>
</evidence>
<evidence type="ECO:0000313" key="1">
    <source>
        <dbReference type="EMBL" id="MBK8892162.1"/>
    </source>
</evidence>
<dbReference type="InterPro" id="IPR018721">
    <property type="entry name" value="DUF2252"/>
</dbReference>
<comment type="caution">
    <text evidence="1">The sequence shown here is derived from an EMBL/GenBank/DDBJ whole genome shotgun (WGS) entry which is preliminary data.</text>
</comment>
<gene>
    <name evidence="1" type="ORF">IPN75_18215</name>
</gene>
<reference evidence="1" key="1">
    <citation type="submission" date="2020-10" db="EMBL/GenBank/DDBJ databases">
        <title>Connecting structure to function with the recovery of over 1000 high-quality activated sludge metagenome-assembled genomes encoding full-length rRNA genes using long-read sequencing.</title>
        <authorList>
            <person name="Singleton C.M."/>
            <person name="Petriglieri F."/>
            <person name="Kristensen J.M."/>
            <person name="Kirkegaard R.H."/>
            <person name="Michaelsen T.Y."/>
            <person name="Andersen M.H."/>
            <person name="Karst S.M."/>
            <person name="Dueholm M.S."/>
            <person name="Nielsen P.H."/>
            <person name="Albertsen M."/>
        </authorList>
    </citation>
    <scope>NUCLEOTIDE SEQUENCE</scope>
    <source>
        <strain evidence="1">OdNE_18-Q3-R46-58_BAT3C.305</strain>
    </source>
</reference>
<dbReference type="Proteomes" id="UP000808146">
    <property type="component" value="Unassembled WGS sequence"/>
</dbReference>
<dbReference type="PANTHER" id="PTHR39441">
    <property type="entry name" value="DUF2252 DOMAIN-CONTAINING PROTEIN"/>
    <property type="match status" value="1"/>
</dbReference>
<accession>A0A9D7LQK6</accession>
<name>A0A9D7LQK6_9RHOO</name>
<dbReference type="AlphaFoldDB" id="A0A9D7LQK6"/>
<sequence>MTEPNPPTADLPLTGLHDFPATIEERKAAGKAARQRVAPGAQGHWDEKGRGHDALDTVTSQNLARVPDLVPLRHGRMAVSPWTYYRGAAAVMAADLASQPHSGLEVQLCGDAHVLNFGLWATPERNLLFDLRDFDETLPGPFEWDLKRLAVSLVVAARASGIEASTAEAAVVAAASAYRNRMSRYVDAPELDIWYDSIPVDNLIKYFEPADRGRVSTHIEKQAEVRTSQGAFAKLTSMVDGRPRIDEDPPIRVTIDDDEQADLVDQLFAQYRLTLQEDRRLLFDRFTLVDVVRQVVGVGSVGMRVYLVLLEGRCGDDPLFLQVKQAAASVYEAHVRPSRHENHGERVISGKRSLQSATDIFVGWGSLHGRDYYVRQFRDMKIIPSIELVAPYLVEFATACGEALAKAHARSGDPAAISAYIGKGRKFARAINDFAHLYADQNDRDHAQLAAAIADGAIESRTDS</sequence>
<dbReference type="EMBL" id="JADKBR010000023">
    <property type="protein sequence ID" value="MBK8892162.1"/>
    <property type="molecule type" value="Genomic_DNA"/>
</dbReference>
<proteinExistence type="predicted"/>
<dbReference type="Pfam" id="PF10009">
    <property type="entry name" value="DUF2252"/>
    <property type="match status" value="1"/>
</dbReference>